<sequence length="166" mass="18448">MSITFGGNPVKILGTEQQVGNVAPDFTVVNNDLQEVHLSDYDGKVKVLSALPSLDTGVCDLQTKTFNRRFADQDDVVLLTISVDLPFAQARWCGNSGIENAITLSDHRNLDFGMKYGLVIEDLRLLARAVFVLDQDNKIQYIEYVPEVTQQVNFADAEAKVDELLK</sequence>
<feature type="domain" description="Thioredoxin" evidence="7">
    <location>
        <begin position="17"/>
        <end position="166"/>
    </location>
</feature>
<dbReference type="InterPro" id="IPR050455">
    <property type="entry name" value="Tpx_Peroxidase_subfamily"/>
</dbReference>
<dbReference type="InterPro" id="IPR013740">
    <property type="entry name" value="Redoxin"/>
</dbReference>
<dbReference type="InterPro" id="IPR002065">
    <property type="entry name" value="TPX"/>
</dbReference>
<evidence type="ECO:0000256" key="4">
    <source>
        <dbReference type="ARBA" id="ARBA00023157"/>
    </source>
</evidence>
<reference evidence="8 9" key="1">
    <citation type="submission" date="2019-05" db="EMBL/GenBank/DDBJ databases">
        <title>Culicoidintestinum kansasii gen. nov., sp. nov. from the gastrointestinal tract of the biting midge, Culicoides sonorensis.</title>
        <authorList>
            <person name="Neupane S."/>
            <person name="Ghosh A."/>
            <person name="Gunther S."/>
            <person name="Martin K."/>
            <person name="Zurek L."/>
        </authorList>
    </citation>
    <scope>NUCLEOTIDE SEQUENCE [LARGE SCALE GENOMIC DNA]</scope>
    <source>
        <strain evidence="8 9">CS-1</strain>
    </source>
</reference>
<protein>
    <recommendedName>
        <fullName evidence="6">Thiol peroxidase</fullName>
        <shortName evidence="6">Tpx</shortName>
        <ecNumber evidence="6">1.11.1.24</ecNumber>
    </recommendedName>
    <alternativeName>
        <fullName evidence="6">Peroxiredoxin tpx</fullName>
        <shortName evidence="6">Prx</shortName>
    </alternativeName>
    <alternativeName>
        <fullName evidence="6">Thioredoxin peroxidase</fullName>
    </alternativeName>
    <alternativeName>
        <fullName evidence="6">Thioredoxin-dependent peroxiredoxin</fullName>
    </alternativeName>
</protein>
<dbReference type="InParanoid" id="A0A5R8QA57"/>
<comment type="similarity">
    <text evidence="6">Belongs to the peroxiredoxin family. Tpx subfamily.</text>
</comment>
<comment type="function">
    <text evidence="6">Thiol-specific peroxidase that catalyzes the reduction of hydrogen peroxide and organic hydroperoxides to water and alcohols, respectively. Plays a role in cell protection against oxidative stress by detoxifying peroxides.</text>
</comment>
<name>A0A5R8QA57_9FIRM</name>
<dbReference type="Proteomes" id="UP000306912">
    <property type="component" value="Unassembled WGS sequence"/>
</dbReference>
<dbReference type="PROSITE" id="PS51352">
    <property type="entry name" value="THIOREDOXIN_2"/>
    <property type="match status" value="1"/>
</dbReference>
<feature type="disulfide bond" description="Redox-active" evidence="6">
    <location>
        <begin position="59"/>
        <end position="93"/>
    </location>
</feature>
<comment type="subunit">
    <text evidence="6">Homodimer.</text>
</comment>
<dbReference type="OrthoDB" id="9781543at2"/>
<keyword evidence="3 6" id="KW-0560">Oxidoreductase</keyword>
<dbReference type="HAMAP" id="MF_00269">
    <property type="entry name" value="Tpx"/>
    <property type="match status" value="1"/>
</dbReference>
<dbReference type="PANTHER" id="PTHR43110:SF1">
    <property type="entry name" value="THIOL PEROXIDASE"/>
    <property type="match status" value="1"/>
</dbReference>
<dbReference type="FunCoup" id="A0A5R8QA57">
    <property type="interactions" value="23"/>
</dbReference>
<comment type="miscellaneous">
    <text evidence="6">The active site is a conserved redox-active cysteine residue, the peroxidatic cysteine (C(P)), which makes the nucleophilic attack on the peroxide substrate. The peroxide oxidizes the C(P)-SH to cysteine sulfenic acid (C(P)-SOH), which then reacts with another cysteine residue, the resolving cysteine (C(R)), to form a disulfide bridge. The disulfide is subsequently reduced by an appropriate electron donor to complete the catalytic cycle. In this atypical 2-Cys peroxiredoxin, C(R) is present in the same subunit to form an intramolecular disulfide. The disulfide is subsequently reduced by thioredoxin.</text>
</comment>
<evidence type="ECO:0000256" key="6">
    <source>
        <dbReference type="HAMAP-Rule" id="MF_00269"/>
    </source>
</evidence>
<dbReference type="RefSeq" id="WP_138191551.1">
    <property type="nucleotide sequence ID" value="NZ_VBWP01000008.1"/>
</dbReference>
<keyword evidence="2 6" id="KW-0049">Antioxidant</keyword>
<organism evidence="8 9">
    <name type="scientific">Culicoidibacter larvae</name>
    <dbReference type="NCBI Taxonomy" id="2579976"/>
    <lineage>
        <taxon>Bacteria</taxon>
        <taxon>Bacillati</taxon>
        <taxon>Bacillota</taxon>
        <taxon>Culicoidibacteria</taxon>
        <taxon>Culicoidibacterales</taxon>
        <taxon>Culicoidibacteraceae</taxon>
        <taxon>Culicoidibacter</taxon>
    </lineage>
</organism>
<evidence type="ECO:0000259" key="7">
    <source>
        <dbReference type="PROSITE" id="PS51352"/>
    </source>
</evidence>
<proteinExistence type="inferred from homology"/>
<feature type="active site" description="Cysteine sulfenic acid (-SOH) intermediate" evidence="6">
    <location>
        <position position="59"/>
    </location>
</feature>
<dbReference type="InterPro" id="IPR036249">
    <property type="entry name" value="Thioredoxin-like_sf"/>
</dbReference>
<evidence type="ECO:0000256" key="1">
    <source>
        <dbReference type="ARBA" id="ARBA00022559"/>
    </source>
</evidence>
<keyword evidence="9" id="KW-1185">Reference proteome</keyword>
<dbReference type="Gene3D" id="3.40.30.10">
    <property type="entry name" value="Glutaredoxin"/>
    <property type="match status" value="1"/>
</dbReference>
<dbReference type="EMBL" id="VBWP01000008">
    <property type="protein sequence ID" value="TLG72515.1"/>
    <property type="molecule type" value="Genomic_DNA"/>
</dbReference>
<comment type="catalytic activity">
    <reaction evidence="6">
        <text>a hydroperoxide + [thioredoxin]-dithiol = an alcohol + [thioredoxin]-disulfide + H2O</text>
        <dbReference type="Rhea" id="RHEA:62620"/>
        <dbReference type="Rhea" id="RHEA-COMP:10698"/>
        <dbReference type="Rhea" id="RHEA-COMP:10700"/>
        <dbReference type="ChEBI" id="CHEBI:15377"/>
        <dbReference type="ChEBI" id="CHEBI:29950"/>
        <dbReference type="ChEBI" id="CHEBI:30879"/>
        <dbReference type="ChEBI" id="CHEBI:35924"/>
        <dbReference type="ChEBI" id="CHEBI:50058"/>
        <dbReference type="EC" id="1.11.1.24"/>
    </reaction>
</comment>
<comment type="caution">
    <text evidence="8">The sequence shown here is derived from an EMBL/GenBank/DDBJ whole genome shotgun (WGS) entry which is preliminary data.</text>
</comment>
<dbReference type="EC" id="1.11.1.24" evidence="6"/>
<keyword evidence="1 6" id="KW-0575">Peroxidase</keyword>
<dbReference type="SUPFAM" id="SSF52833">
    <property type="entry name" value="Thioredoxin-like"/>
    <property type="match status" value="1"/>
</dbReference>
<dbReference type="PROSITE" id="PS01265">
    <property type="entry name" value="TPX"/>
    <property type="match status" value="1"/>
</dbReference>
<evidence type="ECO:0000256" key="5">
    <source>
        <dbReference type="ARBA" id="ARBA00023284"/>
    </source>
</evidence>
<dbReference type="GO" id="GO:0008379">
    <property type="term" value="F:thioredoxin peroxidase activity"/>
    <property type="evidence" value="ECO:0007669"/>
    <property type="project" value="UniProtKB-UniRule"/>
</dbReference>
<evidence type="ECO:0000313" key="9">
    <source>
        <dbReference type="Proteomes" id="UP000306912"/>
    </source>
</evidence>
<keyword evidence="5 6" id="KW-0676">Redox-active center</keyword>
<accession>A0A5R8QA57</accession>
<dbReference type="CDD" id="cd03014">
    <property type="entry name" value="PRX_Atyp2cys"/>
    <property type="match status" value="1"/>
</dbReference>
<evidence type="ECO:0000256" key="2">
    <source>
        <dbReference type="ARBA" id="ARBA00022862"/>
    </source>
</evidence>
<dbReference type="Pfam" id="PF08534">
    <property type="entry name" value="Redoxin"/>
    <property type="match status" value="1"/>
</dbReference>
<evidence type="ECO:0000313" key="8">
    <source>
        <dbReference type="EMBL" id="TLG72515.1"/>
    </source>
</evidence>
<keyword evidence="4 6" id="KW-1015">Disulfide bond</keyword>
<dbReference type="InterPro" id="IPR018219">
    <property type="entry name" value="Tpx_CS"/>
</dbReference>
<dbReference type="NCBIfam" id="NF001808">
    <property type="entry name" value="PRK00522.1"/>
    <property type="match status" value="1"/>
</dbReference>
<dbReference type="PANTHER" id="PTHR43110">
    <property type="entry name" value="THIOL PEROXIDASE"/>
    <property type="match status" value="1"/>
</dbReference>
<evidence type="ECO:0000256" key="3">
    <source>
        <dbReference type="ARBA" id="ARBA00023002"/>
    </source>
</evidence>
<dbReference type="InterPro" id="IPR013766">
    <property type="entry name" value="Thioredoxin_domain"/>
</dbReference>
<gene>
    <name evidence="6" type="primary">tpx</name>
    <name evidence="8" type="ORF">FEZ08_09000</name>
</gene>
<dbReference type="AlphaFoldDB" id="A0A5R8QA57"/>